<evidence type="ECO:0000313" key="2">
    <source>
        <dbReference type="Proteomes" id="UP000001410"/>
    </source>
</evidence>
<keyword evidence="2" id="KW-1185">Reference proteome</keyword>
<evidence type="ECO:0000313" key="1">
    <source>
        <dbReference type="EMBL" id="AAN83501.1"/>
    </source>
</evidence>
<accession>A0A0H2VD82</accession>
<dbReference type="Proteomes" id="UP000001410">
    <property type="component" value="Chromosome"/>
</dbReference>
<dbReference type="EMBL" id="AE014075">
    <property type="protein sequence ID" value="AAN83501.1"/>
    <property type="molecule type" value="Genomic_DNA"/>
</dbReference>
<dbReference type="KEGG" id="ecc:c5075"/>
<name>A0A0H2VD82_ECOL6</name>
<proteinExistence type="predicted"/>
<sequence>MSDATVAASYQAYARQRNSLIWRDFCRSDKAFTPHPTSMPDATFAAPTLTVS</sequence>
<reference evidence="1 2" key="1">
    <citation type="journal article" date="2002" name="Proc. Natl. Acad. Sci. U.S.A.">
        <title>Extensive mosaic structure revealed by the complete genome sequence of uropathogenic Escherichia coli.</title>
        <authorList>
            <person name="Welch R.A."/>
            <person name="Burland V."/>
            <person name="Plunkett G.III."/>
            <person name="Redford P."/>
            <person name="Roesch P."/>
            <person name="Rasko D."/>
            <person name="Buckles E.L."/>
            <person name="Liou S.R."/>
            <person name="Boutin A."/>
            <person name="Hackett J."/>
            <person name="Stroud D."/>
            <person name="Mayhew G.F."/>
            <person name="Rose D.J."/>
            <person name="Zhou S."/>
            <person name="Schwartz D.C."/>
            <person name="Perna N.T."/>
            <person name="Mobley H.L."/>
            <person name="Donnenberg M.S."/>
            <person name="Blattner F.R."/>
        </authorList>
    </citation>
    <scope>NUCLEOTIDE SEQUENCE [LARGE SCALE GENOMIC DNA]</scope>
    <source>
        <strain evidence="2">CFT073 / ATCC 700928 / UPEC</strain>
    </source>
</reference>
<dbReference type="AlphaFoldDB" id="A0A0H2VD82"/>
<dbReference type="AntiFam" id="ANF00064">
    <property type="entry name" value="Unclear, Possibly translation of poorly localized IS Element IS621"/>
</dbReference>
<protein>
    <submittedName>
        <fullName evidence="1">Uncharacterized protein</fullName>
    </submittedName>
</protein>
<dbReference type="HOGENOM" id="CLU_3199727_0_0_6"/>
<gene>
    <name evidence="1" type="ordered locus">c5075</name>
</gene>
<organism evidence="1 2">
    <name type="scientific">Escherichia coli O6:H1 (strain CFT073 / ATCC 700928 / UPEC)</name>
    <dbReference type="NCBI Taxonomy" id="199310"/>
    <lineage>
        <taxon>Bacteria</taxon>
        <taxon>Pseudomonadati</taxon>
        <taxon>Pseudomonadota</taxon>
        <taxon>Gammaproteobacteria</taxon>
        <taxon>Enterobacterales</taxon>
        <taxon>Enterobacteriaceae</taxon>
        <taxon>Escherichia</taxon>
    </lineage>
</organism>